<dbReference type="AlphaFoldDB" id="A0A9W6GUI0"/>
<reference evidence="1" key="1">
    <citation type="journal article" date="2023" name="Int. J. Syst. Evol. Microbiol.">
        <title>Methylocystis iwaonis sp. nov., a type II methane-oxidizing bacterium from surface soil of a rice paddy field in Japan, and emended description of the genus Methylocystis (ex Whittenbury et al. 1970) Bowman et al. 1993.</title>
        <authorList>
            <person name="Kaise H."/>
            <person name="Sawadogo J.B."/>
            <person name="Alam M.S."/>
            <person name="Ueno C."/>
            <person name="Dianou D."/>
            <person name="Shinjo R."/>
            <person name="Asakawa S."/>
        </authorList>
    </citation>
    <scope>NUCLEOTIDE SEQUENCE</scope>
    <source>
        <strain evidence="1">LMG27198</strain>
    </source>
</reference>
<organism evidence="1 2">
    <name type="scientific">Methylocystis echinoides</name>
    <dbReference type="NCBI Taxonomy" id="29468"/>
    <lineage>
        <taxon>Bacteria</taxon>
        <taxon>Pseudomonadati</taxon>
        <taxon>Pseudomonadota</taxon>
        <taxon>Alphaproteobacteria</taxon>
        <taxon>Hyphomicrobiales</taxon>
        <taxon>Methylocystaceae</taxon>
        <taxon>Methylocystis</taxon>
    </lineage>
</organism>
<dbReference type="RefSeq" id="WP_281802752.1">
    <property type="nucleotide sequence ID" value="NZ_BSEC01000001.1"/>
</dbReference>
<evidence type="ECO:0000313" key="2">
    <source>
        <dbReference type="Proteomes" id="UP001144323"/>
    </source>
</evidence>
<proteinExistence type="predicted"/>
<keyword evidence="2" id="KW-1185">Reference proteome</keyword>
<dbReference type="EMBL" id="BSEC01000001">
    <property type="protein sequence ID" value="GLI93124.1"/>
    <property type="molecule type" value="Genomic_DNA"/>
</dbReference>
<sequence length="140" mass="15817">MRAEVSPQLIATSIADVFLNETKFSGQEKTELRADLTRFLGGFAIDQNKISDWNTAKQCFIDEINVLFTEQFKIEIIGDQISKVHIAEVSARDIAFVPEQIRINLGLAQLHAEVESNGVVSGEYIKSITEFTIDHVRDRY</sequence>
<evidence type="ECO:0000313" key="1">
    <source>
        <dbReference type="EMBL" id="GLI93124.1"/>
    </source>
</evidence>
<comment type="caution">
    <text evidence="1">The sequence shown here is derived from an EMBL/GenBank/DDBJ whole genome shotgun (WGS) entry which is preliminary data.</text>
</comment>
<protein>
    <submittedName>
        <fullName evidence="1">Uncharacterized protein</fullName>
    </submittedName>
</protein>
<gene>
    <name evidence="1" type="ORF">LMG27198_21160</name>
</gene>
<dbReference type="Proteomes" id="UP001144323">
    <property type="component" value="Unassembled WGS sequence"/>
</dbReference>
<accession>A0A9W6GUI0</accession>
<name>A0A9W6GUI0_9HYPH</name>